<dbReference type="PANTHER" id="PTHR48111">
    <property type="entry name" value="REGULATOR OF RPOS"/>
    <property type="match status" value="1"/>
</dbReference>
<evidence type="ECO:0000259" key="4">
    <source>
        <dbReference type="PROSITE" id="PS50110"/>
    </source>
</evidence>
<dbReference type="PANTHER" id="PTHR48111:SF68">
    <property type="entry name" value="OMPR SUBFAMILY"/>
    <property type="match status" value="1"/>
</dbReference>
<dbReference type="Pfam" id="PF00486">
    <property type="entry name" value="Trans_reg_C"/>
    <property type="match status" value="1"/>
</dbReference>
<evidence type="ECO:0000256" key="3">
    <source>
        <dbReference type="PROSITE-ProRule" id="PRU01091"/>
    </source>
</evidence>
<feature type="domain" description="Response regulatory" evidence="4">
    <location>
        <begin position="2"/>
        <end position="115"/>
    </location>
</feature>
<keyword evidence="7" id="KW-1185">Reference proteome</keyword>
<dbReference type="GO" id="GO:0032993">
    <property type="term" value="C:protein-DNA complex"/>
    <property type="evidence" value="ECO:0007669"/>
    <property type="project" value="TreeGrafter"/>
</dbReference>
<dbReference type="GO" id="GO:0000156">
    <property type="term" value="F:phosphorelay response regulator activity"/>
    <property type="evidence" value="ECO:0007669"/>
    <property type="project" value="TreeGrafter"/>
</dbReference>
<feature type="modified residue" description="4-aspartylphosphate" evidence="2">
    <location>
        <position position="51"/>
    </location>
</feature>
<keyword evidence="2" id="KW-0597">Phosphoprotein</keyword>
<evidence type="ECO:0000313" key="7">
    <source>
        <dbReference type="Proteomes" id="UP000292274"/>
    </source>
</evidence>
<dbReference type="Gene3D" id="1.10.10.10">
    <property type="entry name" value="Winged helix-like DNA-binding domain superfamily/Winged helix DNA-binding domain"/>
    <property type="match status" value="1"/>
</dbReference>
<dbReference type="SUPFAM" id="SSF46894">
    <property type="entry name" value="C-terminal effector domain of the bipartite response regulators"/>
    <property type="match status" value="1"/>
</dbReference>
<organism evidence="6 7">
    <name type="scientific">Micromonospora zingiberis</name>
    <dbReference type="NCBI Taxonomy" id="2053011"/>
    <lineage>
        <taxon>Bacteria</taxon>
        <taxon>Bacillati</taxon>
        <taxon>Actinomycetota</taxon>
        <taxon>Actinomycetes</taxon>
        <taxon>Micromonosporales</taxon>
        <taxon>Micromonosporaceae</taxon>
        <taxon>Micromonospora</taxon>
    </lineage>
</organism>
<dbReference type="EMBL" id="SJJR01000004">
    <property type="protein sequence ID" value="TCB98448.1"/>
    <property type="molecule type" value="Genomic_DNA"/>
</dbReference>
<dbReference type="InterPro" id="IPR001789">
    <property type="entry name" value="Sig_transdc_resp-reg_receiver"/>
</dbReference>
<dbReference type="OrthoDB" id="116118at2"/>
<evidence type="ECO:0000256" key="1">
    <source>
        <dbReference type="ARBA" id="ARBA00023125"/>
    </source>
</evidence>
<dbReference type="PROSITE" id="PS50110">
    <property type="entry name" value="RESPONSE_REGULATORY"/>
    <property type="match status" value="1"/>
</dbReference>
<dbReference type="Proteomes" id="UP000292274">
    <property type="component" value="Unassembled WGS sequence"/>
</dbReference>
<dbReference type="GO" id="GO:0005829">
    <property type="term" value="C:cytosol"/>
    <property type="evidence" value="ECO:0007669"/>
    <property type="project" value="TreeGrafter"/>
</dbReference>
<evidence type="ECO:0000313" key="6">
    <source>
        <dbReference type="EMBL" id="TCB98448.1"/>
    </source>
</evidence>
<dbReference type="SUPFAM" id="SSF52172">
    <property type="entry name" value="CheY-like"/>
    <property type="match status" value="1"/>
</dbReference>
<comment type="caution">
    <text evidence="6">The sequence shown here is derived from an EMBL/GenBank/DDBJ whole genome shotgun (WGS) entry which is preliminary data.</text>
</comment>
<protein>
    <submittedName>
        <fullName evidence="6">Response regulator transcription factor</fullName>
    </submittedName>
</protein>
<evidence type="ECO:0000256" key="2">
    <source>
        <dbReference type="PROSITE-ProRule" id="PRU00169"/>
    </source>
</evidence>
<dbReference type="RefSeq" id="WP_131303006.1">
    <property type="nucleotide sequence ID" value="NZ_SJJR01000004.1"/>
</dbReference>
<dbReference type="InterPro" id="IPR039420">
    <property type="entry name" value="WalR-like"/>
</dbReference>
<dbReference type="InterPro" id="IPR016032">
    <property type="entry name" value="Sig_transdc_resp-reg_C-effctor"/>
</dbReference>
<dbReference type="InterPro" id="IPR011006">
    <property type="entry name" value="CheY-like_superfamily"/>
</dbReference>
<dbReference type="SMART" id="SM00448">
    <property type="entry name" value="REC"/>
    <property type="match status" value="1"/>
</dbReference>
<reference evidence="6 7" key="1">
    <citation type="submission" date="2019-02" db="EMBL/GenBank/DDBJ databases">
        <title>Jishengella sp. nov., isolated from a root of Zingiber montanum.</title>
        <authorList>
            <person name="Kuncharoen N."/>
            <person name="Kudo T."/>
            <person name="Masahiro Y."/>
            <person name="Ohkuma M."/>
            <person name="Tanasupawat S."/>
        </authorList>
    </citation>
    <scope>NUCLEOTIDE SEQUENCE [LARGE SCALE GENOMIC DNA]</scope>
    <source>
        <strain evidence="6 7">PLAI 1-1</strain>
    </source>
</reference>
<dbReference type="SMART" id="SM00862">
    <property type="entry name" value="Trans_reg_C"/>
    <property type="match status" value="1"/>
</dbReference>
<name>A0A4R0GSD6_9ACTN</name>
<dbReference type="PROSITE" id="PS51755">
    <property type="entry name" value="OMPR_PHOB"/>
    <property type="match status" value="1"/>
</dbReference>
<dbReference type="Pfam" id="PF00072">
    <property type="entry name" value="Response_reg"/>
    <property type="match status" value="1"/>
</dbReference>
<dbReference type="CDD" id="cd00383">
    <property type="entry name" value="trans_reg_C"/>
    <property type="match status" value="1"/>
</dbReference>
<feature type="domain" description="OmpR/PhoB-type" evidence="5">
    <location>
        <begin position="130"/>
        <end position="228"/>
    </location>
</feature>
<dbReference type="GO" id="GO:0006355">
    <property type="term" value="P:regulation of DNA-templated transcription"/>
    <property type="evidence" value="ECO:0007669"/>
    <property type="project" value="InterPro"/>
</dbReference>
<dbReference type="Gene3D" id="3.40.50.2300">
    <property type="match status" value="1"/>
</dbReference>
<dbReference type="Gene3D" id="6.10.250.690">
    <property type="match status" value="1"/>
</dbReference>
<feature type="DNA-binding region" description="OmpR/PhoB-type" evidence="3">
    <location>
        <begin position="130"/>
        <end position="228"/>
    </location>
</feature>
<dbReference type="InterPro" id="IPR001867">
    <property type="entry name" value="OmpR/PhoB-type_DNA-bd"/>
</dbReference>
<proteinExistence type="predicted"/>
<gene>
    <name evidence="6" type="ORF">E0H26_08695</name>
</gene>
<keyword evidence="1 3" id="KW-0238">DNA-binding</keyword>
<dbReference type="InterPro" id="IPR036388">
    <property type="entry name" value="WH-like_DNA-bd_sf"/>
</dbReference>
<dbReference type="GO" id="GO:0000976">
    <property type="term" value="F:transcription cis-regulatory region binding"/>
    <property type="evidence" value="ECO:0007669"/>
    <property type="project" value="TreeGrafter"/>
</dbReference>
<accession>A0A4R0GSD6</accession>
<dbReference type="AlphaFoldDB" id="A0A4R0GSD6"/>
<evidence type="ECO:0000259" key="5">
    <source>
        <dbReference type="PROSITE" id="PS51755"/>
    </source>
</evidence>
<sequence>MRVLVCEDDDGVARGLSRALTREGYKVARAAGVVEAMERIDEQVPEIALVDMTLPDGHGAEVVRRLRQHPSTAILIVTARGEERDRVIGLRAGADDYVVKPFSLAELMARIEAVARRTRQLRRVLPPGGLPDLHAGALVIDPVGRRVRHEHDETVDIALTAKECQILVILAEQRDSVVTREHLLDQVWGSVSPLNSRTLDTHMAALRAKLGELARVATVRGVGYRFDEAG</sequence>